<dbReference type="PANTHER" id="PTHR48100">
    <property type="entry name" value="BROAD-SPECIFICITY PHOSPHATASE YOR283W-RELATED"/>
    <property type="match status" value="1"/>
</dbReference>
<evidence type="ECO:0000313" key="3">
    <source>
        <dbReference type="EMBL" id="ODV91929.1"/>
    </source>
</evidence>
<dbReference type="PANTHER" id="PTHR48100:SF15">
    <property type="entry name" value="SEDOHEPTULOSE 1,7-BISPHOSPHATASE"/>
    <property type="match status" value="1"/>
</dbReference>
<reference evidence="4" key="1">
    <citation type="submission" date="2016-02" db="EMBL/GenBank/DDBJ databases">
        <title>Comparative genomics of biotechnologically important yeasts.</title>
        <authorList>
            <consortium name="DOE Joint Genome Institute"/>
            <person name="Riley R."/>
            <person name="Haridas S."/>
            <person name="Wolfe K.H."/>
            <person name="Lopes M.R."/>
            <person name="Hittinger C.T."/>
            <person name="Goker M."/>
            <person name="Salamov A."/>
            <person name="Wisecaver J."/>
            <person name="Long T.M."/>
            <person name="Aerts A.L."/>
            <person name="Barry K."/>
            <person name="Choi C."/>
            <person name="Clum A."/>
            <person name="Coughlan A.Y."/>
            <person name="Deshpande S."/>
            <person name="Douglass A.P."/>
            <person name="Hanson S.J."/>
            <person name="Klenk H.-P."/>
            <person name="Labutti K."/>
            <person name="Lapidus A."/>
            <person name="Lindquist E."/>
            <person name="Lipzen A."/>
            <person name="Meier-Kolthoff J.P."/>
            <person name="Ohm R.A."/>
            <person name="Otillar R.P."/>
            <person name="Pangilinan J."/>
            <person name="Peng Y."/>
            <person name="Rokas A."/>
            <person name="Rosa C.A."/>
            <person name="Scheuner C."/>
            <person name="Sibirny A.A."/>
            <person name="Slot J.C."/>
            <person name="Stielow J.B."/>
            <person name="Sun H."/>
            <person name="Kurtzman C.P."/>
            <person name="Blackwell M."/>
            <person name="Jeffries T.W."/>
            <person name="Grigoriev I.V."/>
        </authorList>
    </citation>
    <scope>NUCLEOTIDE SEQUENCE [LARGE SCALE GENOMIC DNA]</scope>
    <source>
        <strain evidence="4">NRRL Y-17796</strain>
    </source>
</reference>
<organism evidence="3 4">
    <name type="scientific">Tortispora caseinolytica NRRL Y-17796</name>
    <dbReference type="NCBI Taxonomy" id="767744"/>
    <lineage>
        <taxon>Eukaryota</taxon>
        <taxon>Fungi</taxon>
        <taxon>Dikarya</taxon>
        <taxon>Ascomycota</taxon>
        <taxon>Saccharomycotina</taxon>
        <taxon>Trigonopsidomycetes</taxon>
        <taxon>Trigonopsidales</taxon>
        <taxon>Trigonopsidaceae</taxon>
        <taxon>Tortispora</taxon>
    </lineage>
</organism>
<dbReference type="InterPro" id="IPR029033">
    <property type="entry name" value="His_PPase_superfam"/>
</dbReference>
<dbReference type="EMBL" id="KV453841">
    <property type="protein sequence ID" value="ODV91929.1"/>
    <property type="molecule type" value="Genomic_DNA"/>
</dbReference>
<dbReference type="InterPro" id="IPR050275">
    <property type="entry name" value="PGM_Phosphatase"/>
</dbReference>
<sequence length="231" mass="25951">MPTPKVFVIRHGETEWSLNGRHTSITDLELTSNGVRRVHATAKHMIGPDRLICPDRVKRVYVSPRKRAQETLKIIKEEHPAFDEVPVTMTLDLQEWNYGDYEGLTTAQIQQLRESRGIKDIGGKWDIWRDGCEGGEGPSDVLERVDRVINEIKEYQCAALNDSTGKVYRDVIVVSHGHLLRAFTARWVGRTVESNPSLILEAGGIGTLSYEHNNVNEPAIVLGSAFIVPNE</sequence>
<dbReference type="FunFam" id="3.40.50.1240:FF:000022">
    <property type="entry name" value="Phosphoglycerate mutase family protein"/>
    <property type="match status" value="1"/>
</dbReference>
<dbReference type="Gene3D" id="3.40.50.1240">
    <property type="entry name" value="Phosphoglycerate mutase-like"/>
    <property type="match status" value="1"/>
</dbReference>
<dbReference type="Pfam" id="PF00300">
    <property type="entry name" value="His_Phos_1"/>
    <property type="match status" value="1"/>
</dbReference>
<dbReference type="PIRSF" id="PIRSF000709">
    <property type="entry name" value="6PFK_2-Ptase"/>
    <property type="match status" value="1"/>
</dbReference>
<evidence type="ECO:0000256" key="2">
    <source>
        <dbReference type="PIRSR" id="PIRSR613078-2"/>
    </source>
</evidence>
<gene>
    <name evidence="3" type="ORF">CANCADRAFT_30215</name>
</gene>
<feature type="binding site" evidence="2">
    <location>
        <begin position="95"/>
        <end position="98"/>
    </location>
    <ligand>
        <name>substrate</name>
    </ligand>
</feature>
<dbReference type="GO" id="GO:0050278">
    <property type="term" value="F:sedoheptulose-bisphosphatase activity"/>
    <property type="evidence" value="ECO:0007669"/>
    <property type="project" value="EnsemblFungi"/>
</dbReference>
<dbReference type="InterPro" id="IPR013078">
    <property type="entry name" value="His_Pase_superF_clade-1"/>
</dbReference>
<accession>A0A1E4TJM3</accession>
<keyword evidence="4" id="KW-1185">Reference proteome</keyword>
<dbReference type="SUPFAM" id="SSF53254">
    <property type="entry name" value="Phosphoglycerate mutase-like"/>
    <property type="match status" value="1"/>
</dbReference>
<feature type="binding site" evidence="2">
    <location>
        <position position="67"/>
    </location>
    <ligand>
        <name>substrate</name>
    </ligand>
</feature>
<dbReference type="Proteomes" id="UP000095023">
    <property type="component" value="Unassembled WGS sequence"/>
</dbReference>
<dbReference type="AlphaFoldDB" id="A0A1E4TJM3"/>
<dbReference type="SMART" id="SM00855">
    <property type="entry name" value="PGAM"/>
    <property type="match status" value="1"/>
</dbReference>
<dbReference type="CDD" id="cd07067">
    <property type="entry name" value="HP_PGM_like"/>
    <property type="match status" value="1"/>
</dbReference>
<dbReference type="OrthoDB" id="4818801at2759"/>
<feature type="active site" description="Proton donor/acceptor" evidence="1">
    <location>
        <position position="95"/>
    </location>
</feature>
<evidence type="ECO:0000256" key="1">
    <source>
        <dbReference type="PIRSR" id="PIRSR613078-1"/>
    </source>
</evidence>
<name>A0A1E4TJM3_9ASCO</name>
<protein>
    <recommendedName>
        <fullName evidence="5">Phosphoglycerate mutase-like protein</fullName>
    </recommendedName>
</protein>
<evidence type="ECO:0008006" key="5">
    <source>
        <dbReference type="Google" id="ProtNLM"/>
    </source>
</evidence>
<evidence type="ECO:0000313" key="4">
    <source>
        <dbReference type="Proteomes" id="UP000095023"/>
    </source>
</evidence>
<proteinExistence type="predicted"/>
<dbReference type="GO" id="GO:0046390">
    <property type="term" value="P:ribose phosphate biosynthetic process"/>
    <property type="evidence" value="ECO:0007669"/>
    <property type="project" value="EnsemblFungi"/>
</dbReference>
<feature type="active site" description="Tele-phosphohistidine intermediate" evidence="1">
    <location>
        <position position="11"/>
    </location>
</feature>